<dbReference type="RefSeq" id="WP_078696087.1">
    <property type="nucleotide sequence ID" value="NZ_FUYH01000006.1"/>
</dbReference>
<dbReference type="InterPro" id="IPR026816">
    <property type="entry name" value="Flavodoxin_dom"/>
</dbReference>
<dbReference type="Gene3D" id="3.40.50.360">
    <property type="match status" value="1"/>
</dbReference>
<keyword evidence="1" id="KW-0479">Metal-binding</keyword>
<keyword evidence="6" id="KW-1185">Reference proteome</keyword>
<evidence type="ECO:0000256" key="2">
    <source>
        <dbReference type="ARBA" id="ARBA00023004"/>
    </source>
</evidence>
<dbReference type="PROSITE" id="PS00198">
    <property type="entry name" value="4FE4S_FER_1"/>
    <property type="match status" value="2"/>
</dbReference>
<gene>
    <name evidence="5" type="ORF">SAMN05443428_10696</name>
</gene>
<accession>A0A1T4X7A0</accession>
<dbReference type="GO" id="GO:0046872">
    <property type="term" value="F:metal ion binding"/>
    <property type="evidence" value="ECO:0007669"/>
    <property type="project" value="UniProtKB-KW"/>
</dbReference>
<dbReference type="InterPro" id="IPR047964">
    <property type="entry name" value="EFR1-like"/>
</dbReference>
<evidence type="ECO:0000256" key="1">
    <source>
        <dbReference type="ARBA" id="ARBA00022723"/>
    </source>
</evidence>
<sequence length="251" mass="28946">MKGAAVYFSGTGNTEYIVRLFRDEFKKDGIECALIDVSKKRTLNDDYNFFIFGCPIHADFFPDYFMGWIEKNIKNGNNRKCIVFSTQAGPAAAGAEYLCEKLKEKGFKIEVNTMIQMPQNFYVNGLFKKTPEDKCIILKENSAKIVKTIVDKFLKGENVINNVSRFRVQSGRIIYKMFKKYALNWADKNLKVDMSLCVRCGKCVKNCPTKNIILEEEIKFKARCLCCQKCLHGCPVNAFRYKNKKISQYKI</sequence>
<feature type="domain" description="4Fe-4S ferredoxin-type" evidence="4">
    <location>
        <begin position="188"/>
        <end position="217"/>
    </location>
</feature>
<feature type="domain" description="4Fe-4S ferredoxin-type" evidence="4">
    <location>
        <begin position="221"/>
        <end position="244"/>
    </location>
</feature>
<reference evidence="6" key="1">
    <citation type="submission" date="2017-02" db="EMBL/GenBank/DDBJ databases">
        <authorList>
            <person name="Varghese N."/>
            <person name="Submissions S."/>
        </authorList>
    </citation>
    <scope>NUCLEOTIDE SEQUENCE [LARGE SCALE GENOMIC DNA]</scope>
    <source>
        <strain evidence="6">USBA 833</strain>
    </source>
</reference>
<dbReference type="InterPro" id="IPR017896">
    <property type="entry name" value="4Fe4S_Fe-S-bd"/>
</dbReference>
<protein>
    <submittedName>
        <fullName evidence="5">Flavodoxin</fullName>
    </submittedName>
</protein>
<dbReference type="Pfam" id="PF00037">
    <property type="entry name" value="Fer4"/>
    <property type="match status" value="1"/>
</dbReference>
<organism evidence="5 6">
    <name type="scientific">Caloramator quimbayensis</name>
    <dbReference type="NCBI Taxonomy" id="1147123"/>
    <lineage>
        <taxon>Bacteria</taxon>
        <taxon>Bacillati</taxon>
        <taxon>Bacillota</taxon>
        <taxon>Clostridia</taxon>
        <taxon>Eubacteriales</taxon>
        <taxon>Clostridiaceae</taxon>
        <taxon>Caloramator</taxon>
    </lineage>
</organism>
<name>A0A1T4X7A0_9CLOT</name>
<dbReference type="Proteomes" id="UP000190105">
    <property type="component" value="Unassembled WGS sequence"/>
</dbReference>
<dbReference type="SUPFAM" id="SSF54862">
    <property type="entry name" value="4Fe-4S ferredoxins"/>
    <property type="match status" value="1"/>
</dbReference>
<evidence type="ECO:0000313" key="5">
    <source>
        <dbReference type="EMBL" id="SKA84988.1"/>
    </source>
</evidence>
<dbReference type="SUPFAM" id="SSF52218">
    <property type="entry name" value="Flavoproteins"/>
    <property type="match status" value="1"/>
</dbReference>
<dbReference type="STRING" id="1147123.SAMN05443428_10696"/>
<keyword evidence="2" id="KW-0408">Iron</keyword>
<dbReference type="GO" id="GO:0051536">
    <property type="term" value="F:iron-sulfur cluster binding"/>
    <property type="evidence" value="ECO:0007669"/>
    <property type="project" value="UniProtKB-KW"/>
</dbReference>
<proteinExistence type="predicted"/>
<evidence type="ECO:0000313" key="6">
    <source>
        <dbReference type="Proteomes" id="UP000190105"/>
    </source>
</evidence>
<dbReference type="AlphaFoldDB" id="A0A1T4X7A0"/>
<evidence type="ECO:0000259" key="4">
    <source>
        <dbReference type="PROSITE" id="PS51379"/>
    </source>
</evidence>
<dbReference type="EMBL" id="FUYH01000006">
    <property type="protein sequence ID" value="SKA84988.1"/>
    <property type="molecule type" value="Genomic_DNA"/>
</dbReference>
<dbReference type="InterPro" id="IPR029039">
    <property type="entry name" value="Flavoprotein-like_sf"/>
</dbReference>
<evidence type="ECO:0000256" key="3">
    <source>
        <dbReference type="ARBA" id="ARBA00023014"/>
    </source>
</evidence>
<dbReference type="Pfam" id="PF12724">
    <property type="entry name" value="Flavodoxin_5"/>
    <property type="match status" value="1"/>
</dbReference>
<dbReference type="Gene3D" id="3.30.70.20">
    <property type="match status" value="1"/>
</dbReference>
<dbReference type="OrthoDB" id="9813995at2"/>
<dbReference type="NCBIfam" id="NF038196">
    <property type="entry name" value="ferrodoxin_EFR1"/>
    <property type="match status" value="1"/>
</dbReference>
<dbReference type="InterPro" id="IPR017900">
    <property type="entry name" value="4Fe4S_Fe_S_CS"/>
</dbReference>
<dbReference type="PROSITE" id="PS51379">
    <property type="entry name" value="4FE4S_FER_2"/>
    <property type="match status" value="2"/>
</dbReference>
<keyword evidence="3" id="KW-0411">Iron-sulfur</keyword>